<evidence type="ECO:0000313" key="1">
    <source>
        <dbReference type="EMBL" id="MDS1113391.1"/>
    </source>
</evidence>
<dbReference type="RefSeq" id="WP_119033462.1">
    <property type="nucleotide sequence ID" value="NZ_JAVLUS010000004.1"/>
</dbReference>
<dbReference type="EMBL" id="JAVLUS010000004">
    <property type="protein sequence ID" value="MDS1113391.1"/>
    <property type="molecule type" value="Genomic_DNA"/>
</dbReference>
<protein>
    <submittedName>
        <fullName evidence="1">DUF4194 domain-containing protein</fullName>
    </submittedName>
</protein>
<accession>A0ABU2GPK8</accession>
<proteinExistence type="predicted"/>
<comment type="caution">
    <text evidence="1">The sequence shown here is derived from an EMBL/GenBank/DDBJ whole genome shotgun (WGS) entry which is preliminary data.</text>
</comment>
<evidence type="ECO:0000313" key="2">
    <source>
        <dbReference type="Proteomes" id="UP001265083"/>
    </source>
</evidence>
<dbReference type="Proteomes" id="UP001265083">
    <property type="component" value="Unassembled WGS sequence"/>
</dbReference>
<organism evidence="1 2">
    <name type="scientific">Gordonia westfalica</name>
    <dbReference type="NCBI Taxonomy" id="158898"/>
    <lineage>
        <taxon>Bacteria</taxon>
        <taxon>Bacillati</taxon>
        <taxon>Actinomycetota</taxon>
        <taxon>Actinomycetes</taxon>
        <taxon>Mycobacteriales</taxon>
        <taxon>Gordoniaceae</taxon>
        <taxon>Gordonia</taxon>
    </lineage>
</organism>
<name>A0ABU2GPK8_9ACTN</name>
<dbReference type="InterPro" id="IPR025449">
    <property type="entry name" value="JetB"/>
</dbReference>
<keyword evidence="2" id="KW-1185">Reference proteome</keyword>
<dbReference type="Pfam" id="PF13835">
    <property type="entry name" value="DUF4194"/>
    <property type="match status" value="1"/>
</dbReference>
<gene>
    <name evidence="1" type="ORF">RD149_06385</name>
</gene>
<sequence>MTDERAVASTIIRLMQGVVYRESDADAWATLERSGAGVRDHFATIGVDVVVDDSEGYAYLRSRPEQEEQEPLPRLVRRRALTYNVSLLLVLLRKRLLEFEITGGEGRLVLSTDQIVEMLRLFQAESTNEARLVDQAESTIKKSVELGFLRQLRGHTDQWEVRRIIKAYVDAQTLSDFAGKLREYAGRPADDGGSR</sequence>
<reference evidence="1 2" key="1">
    <citation type="submission" date="2023-08" db="EMBL/GenBank/DDBJ databases">
        <title>Bioegradation of LLDPE and BLDPE plastic by marine bacteria from coast plastic debris.</title>
        <authorList>
            <person name="Rong Z."/>
        </authorList>
    </citation>
    <scope>NUCLEOTIDE SEQUENCE [LARGE SCALE GENOMIC DNA]</scope>
    <source>
        <strain evidence="1 2">Z-2</strain>
    </source>
</reference>